<dbReference type="Gene3D" id="1.10.1660.10">
    <property type="match status" value="1"/>
</dbReference>
<sequence>MELTNLISVQQFCKHYKVPVSFINQLQELELVEIITMEETLCFPKSQIKEVEKIIRLHYELQINLEGVDAIYSLLKRVETLQDEIVMLNNKLNFYENL</sequence>
<evidence type="ECO:0000256" key="1">
    <source>
        <dbReference type="SAM" id="Coils"/>
    </source>
</evidence>
<dbReference type="AlphaFoldDB" id="A0A1B8TXA8"/>
<proteinExistence type="predicted"/>
<keyword evidence="3" id="KW-1185">Reference proteome</keyword>
<evidence type="ECO:0000313" key="3">
    <source>
        <dbReference type="Proteomes" id="UP000092584"/>
    </source>
</evidence>
<accession>A0A1B8TXA8</accession>
<evidence type="ECO:0000313" key="2">
    <source>
        <dbReference type="EMBL" id="OBY64248.1"/>
    </source>
</evidence>
<gene>
    <name evidence="2" type="ORF">LPB3_07605</name>
</gene>
<keyword evidence="1" id="KW-0175">Coiled coil</keyword>
<dbReference type="Pfam" id="PF13591">
    <property type="entry name" value="MerR_2"/>
    <property type="match status" value="1"/>
</dbReference>
<dbReference type="STRING" id="1774273.LPB03_04890"/>
<dbReference type="EMBL" id="LSFM01000022">
    <property type="protein sequence ID" value="OBY64248.1"/>
    <property type="molecule type" value="Genomic_DNA"/>
</dbReference>
<dbReference type="KEGG" id="pob:LPB03_04890"/>
<evidence type="ECO:0008006" key="4">
    <source>
        <dbReference type="Google" id="ProtNLM"/>
    </source>
</evidence>
<dbReference type="OrthoDB" id="1494789at2"/>
<comment type="caution">
    <text evidence="2">The sequence shown here is derived from an EMBL/GenBank/DDBJ whole genome shotgun (WGS) entry which is preliminary data.</text>
</comment>
<organism evidence="2 3">
    <name type="scientific">Polaribacter vadi</name>
    <dbReference type="NCBI Taxonomy" id="1774273"/>
    <lineage>
        <taxon>Bacteria</taxon>
        <taxon>Pseudomonadati</taxon>
        <taxon>Bacteroidota</taxon>
        <taxon>Flavobacteriia</taxon>
        <taxon>Flavobacteriales</taxon>
        <taxon>Flavobacteriaceae</taxon>
    </lineage>
</organism>
<dbReference type="Proteomes" id="UP000092584">
    <property type="component" value="Unassembled WGS sequence"/>
</dbReference>
<feature type="coiled-coil region" evidence="1">
    <location>
        <begin position="71"/>
        <end position="98"/>
    </location>
</feature>
<dbReference type="RefSeq" id="WP_065318997.1">
    <property type="nucleotide sequence ID" value="NZ_CAXBLX010000021.1"/>
</dbReference>
<protein>
    <recommendedName>
        <fullName evidence="4">MerR family transcriptional regulator</fullName>
    </recommendedName>
</protein>
<name>A0A1B8TXA8_9FLAO</name>
<reference evidence="3" key="1">
    <citation type="submission" date="2016-02" db="EMBL/GenBank/DDBJ databases">
        <authorList>
            <person name="Shin S.-K."/>
            <person name="Yi H."/>
            <person name="Kim E."/>
        </authorList>
    </citation>
    <scope>NUCLEOTIDE SEQUENCE [LARGE SCALE GENOMIC DNA]</scope>
    <source>
        <strain evidence="3">LPB0003</strain>
    </source>
</reference>